<proteinExistence type="predicted"/>
<protein>
    <submittedName>
        <fullName evidence="1">Uncharacterized protein</fullName>
    </submittedName>
</protein>
<organism evidence="1 2">
    <name type="scientific">Sporosarcina newyorkensis 2681</name>
    <dbReference type="NCBI Taxonomy" id="1027292"/>
    <lineage>
        <taxon>Bacteria</taxon>
        <taxon>Bacillati</taxon>
        <taxon>Bacillota</taxon>
        <taxon>Bacilli</taxon>
        <taxon>Bacillales</taxon>
        <taxon>Caryophanaceae</taxon>
        <taxon>Sporosarcina</taxon>
    </lineage>
</organism>
<comment type="caution">
    <text evidence="1">The sequence shown here is derived from an EMBL/GenBank/DDBJ whole genome shotgun (WGS) entry which is preliminary data.</text>
</comment>
<sequence length="115" mass="13459">MLFNEHNIKKVDELMEERILQLLEGLTDDVKIINSDVSGLQEQVGKLETKTIDIFEQVDQRFNLMEQHFDRFEHLLQGIGEQFDYQTKFQIKKEDIAAKKLTVNKSKVFDVGSKT</sequence>
<accession>F9DUV8</accession>
<gene>
    <name evidence="1" type="ORF">HMPREF9372_2589</name>
</gene>
<dbReference type="EMBL" id="AFPZ01000076">
    <property type="protein sequence ID" value="EGQ24146.1"/>
    <property type="molecule type" value="Genomic_DNA"/>
</dbReference>
<reference evidence="1 2" key="1">
    <citation type="submission" date="2011-04" db="EMBL/GenBank/DDBJ databases">
        <authorList>
            <person name="Muzny D."/>
            <person name="Qin X."/>
            <person name="Deng J."/>
            <person name="Jiang H."/>
            <person name="Liu Y."/>
            <person name="Qu J."/>
            <person name="Song X.-Z."/>
            <person name="Zhang L."/>
            <person name="Thornton R."/>
            <person name="Coyle M."/>
            <person name="Francisco L."/>
            <person name="Jackson L."/>
            <person name="Javaid M."/>
            <person name="Korchina V."/>
            <person name="Kovar C."/>
            <person name="Mata R."/>
            <person name="Mathew T."/>
            <person name="Ngo R."/>
            <person name="Nguyen L."/>
            <person name="Nguyen N."/>
            <person name="Okwuonu G."/>
            <person name="Ongeri F."/>
            <person name="Pham C."/>
            <person name="Simmons D."/>
            <person name="Wilczek-Boney K."/>
            <person name="Hale W."/>
            <person name="Jakkamsetti A."/>
            <person name="Pham P."/>
            <person name="Ruth R."/>
            <person name="San Lucas F."/>
            <person name="Warren J."/>
            <person name="Zhang J."/>
            <person name="Zhao Z."/>
            <person name="Zhou C."/>
            <person name="Zhu D."/>
            <person name="Lee S."/>
            <person name="Bess C."/>
            <person name="Blankenburg K."/>
            <person name="Forbes L."/>
            <person name="Fu Q."/>
            <person name="Gubbala S."/>
            <person name="Hirani K."/>
            <person name="Jayaseelan J.C."/>
            <person name="Lara F."/>
            <person name="Munidasa M."/>
            <person name="Palculict T."/>
            <person name="Patil S."/>
            <person name="Pu L.-L."/>
            <person name="Saada N."/>
            <person name="Tang L."/>
            <person name="Weissenberger G."/>
            <person name="Zhu Y."/>
            <person name="Hemphill L."/>
            <person name="Shang Y."/>
            <person name="Youmans B."/>
            <person name="Ayvaz T."/>
            <person name="Ross M."/>
            <person name="Santibanez J."/>
            <person name="Aqrawi P."/>
            <person name="Gross S."/>
            <person name="Joshi V."/>
            <person name="Fowler G."/>
            <person name="Nazareth L."/>
            <person name="Reid J."/>
            <person name="Worley K."/>
            <person name="Petrosino J."/>
            <person name="Highlander S."/>
            <person name="Gibbs R."/>
        </authorList>
    </citation>
    <scope>NUCLEOTIDE SEQUENCE [LARGE SCALE GENOMIC DNA]</scope>
    <source>
        <strain evidence="1 2">2681</strain>
    </source>
</reference>
<dbReference type="AlphaFoldDB" id="F9DUV8"/>
<evidence type="ECO:0000313" key="2">
    <source>
        <dbReference type="Proteomes" id="UP000005316"/>
    </source>
</evidence>
<dbReference type="HOGENOM" id="CLU_2107480_0_0_9"/>
<dbReference type="Proteomes" id="UP000005316">
    <property type="component" value="Unassembled WGS sequence"/>
</dbReference>
<name>F9DUV8_9BACL</name>
<evidence type="ECO:0000313" key="1">
    <source>
        <dbReference type="EMBL" id="EGQ24146.1"/>
    </source>
</evidence>